<proteinExistence type="predicted"/>
<organism evidence="1 2">
    <name type="scientific">Neomesorhizobium albiziae</name>
    <dbReference type="NCBI Taxonomy" id="335020"/>
    <lineage>
        <taxon>Bacteria</taxon>
        <taxon>Pseudomonadati</taxon>
        <taxon>Pseudomonadota</taxon>
        <taxon>Alphaproteobacteria</taxon>
        <taxon>Hyphomicrobiales</taxon>
        <taxon>Phyllobacteriaceae</taxon>
        <taxon>Neomesorhizobium</taxon>
    </lineage>
</organism>
<reference evidence="1 2" key="1">
    <citation type="submission" date="2016-10" db="EMBL/GenBank/DDBJ databases">
        <authorList>
            <person name="Varghese N."/>
            <person name="Submissions S."/>
        </authorList>
    </citation>
    <scope>NUCLEOTIDE SEQUENCE [LARGE SCALE GENOMIC DNA]</scope>
    <source>
        <strain evidence="1 2">DSM 21822</strain>
    </source>
</reference>
<dbReference type="Proteomes" id="UP000323300">
    <property type="component" value="Unassembled WGS sequence"/>
</dbReference>
<gene>
    <name evidence="1" type="ORF">SAMN04488498_13812</name>
</gene>
<accession>A0A1I4F7L9</accession>
<sequence length="123" mass="13305">MTTTLVNTGRLRWKINEVAVEGAPRVGDGHRSANRTEGCGSAAVTVEIAEAFHPYMDAAVLRLQSQHPYASFDIADHGIVVTDSAGIGDIEIRKAVLHAVYRERIYAETLSMRLALVAAVTSK</sequence>
<evidence type="ECO:0000313" key="2">
    <source>
        <dbReference type="Proteomes" id="UP000323300"/>
    </source>
</evidence>
<dbReference type="EMBL" id="FOSL01000038">
    <property type="protein sequence ID" value="SFL13443.1"/>
    <property type="molecule type" value="Genomic_DNA"/>
</dbReference>
<name>A0A1I4F7L9_9HYPH</name>
<evidence type="ECO:0000313" key="1">
    <source>
        <dbReference type="EMBL" id="SFL13443.1"/>
    </source>
</evidence>
<dbReference type="AlphaFoldDB" id="A0A1I4F7L9"/>
<dbReference type="RefSeq" id="WP_188130615.1">
    <property type="nucleotide sequence ID" value="NZ_BSPE01000004.1"/>
</dbReference>
<keyword evidence="2" id="KW-1185">Reference proteome</keyword>
<protein>
    <submittedName>
        <fullName evidence="1">Uncharacterized protein</fullName>
    </submittedName>
</protein>